<protein>
    <recommendedName>
        <fullName evidence="3">Glycosyl transferase family 2</fullName>
    </recommendedName>
</protein>
<dbReference type="OrthoDB" id="5465469at2"/>
<dbReference type="RefSeq" id="WP_073319506.1">
    <property type="nucleotide sequence ID" value="NZ_FQWD01000002.1"/>
</dbReference>
<reference evidence="2" key="1">
    <citation type="submission" date="2016-11" db="EMBL/GenBank/DDBJ databases">
        <authorList>
            <person name="Varghese N."/>
            <person name="Submissions S."/>
        </authorList>
    </citation>
    <scope>NUCLEOTIDE SEQUENCE [LARGE SCALE GENOMIC DNA]</scope>
    <source>
        <strain evidence="2">CGMCC 1.8995</strain>
    </source>
</reference>
<evidence type="ECO:0000313" key="2">
    <source>
        <dbReference type="Proteomes" id="UP000184520"/>
    </source>
</evidence>
<dbReference type="AlphaFoldDB" id="A0A1M5GZZ9"/>
<dbReference type="Proteomes" id="UP000184520">
    <property type="component" value="Unassembled WGS sequence"/>
</dbReference>
<dbReference type="STRING" id="634436.SAMN05216361_1250"/>
<accession>A0A1M5GZZ9</accession>
<dbReference type="EMBL" id="FQWD01000002">
    <property type="protein sequence ID" value="SHG09320.1"/>
    <property type="molecule type" value="Genomic_DNA"/>
</dbReference>
<name>A0A1M5GZZ9_9ALTE</name>
<gene>
    <name evidence="1" type="ORF">SAMN05216361_1250</name>
</gene>
<evidence type="ECO:0000313" key="1">
    <source>
        <dbReference type="EMBL" id="SHG09320.1"/>
    </source>
</evidence>
<proteinExistence type="predicted"/>
<sequence>MQAIKQKYWQLESWLAEKKVRFQPLRPASEKHSLSQPLTVNLTSYPPRFDTLLLTLKTLINQSVRPDALVLWLAENDMALLPEEIISLQERVTFFHIRTCSDTRSYKKLIPALNAYPQHVMVTADDDVNYTREWLAGLVADYQKKPGIIAYRAHQPAIIDGRIGPYSSWEMNTQQRQGVIFPTGIGGVLYPPECFLPEVTEASLFMALAPTADDVWFFFCAKLNGFDARLASQPFNIVNWRSTHDSGLAQDNVQSGQNDVCIDNVVAHFGADRVMSRLVLGQ</sequence>
<keyword evidence="2" id="KW-1185">Reference proteome</keyword>
<evidence type="ECO:0008006" key="3">
    <source>
        <dbReference type="Google" id="ProtNLM"/>
    </source>
</evidence>
<organism evidence="1 2">
    <name type="scientific">Marisediminitalea aggregata</name>
    <dbReference type="NCBI Taxonomy" id="634436"/>
    <lineage>
        <taxon>Bacteria</taxon>
        <taxon>Pseudomonadati</taxon>
        <taxon>Pseudomonadota</taxon>
        <taxon>Gammaproteobacteria</taxon>
        <taxon>Alteromonadales</taxon>
        <taxon>Alteromonadaceae</taxon>
        <taxon>Marisediminitalea</taxon>
    </lineage>
</organism>